<protein>
    <submittedName>
        <fullName evidence="1">Uncharacterized protein</fullName>
    </submittedName>
</protein>
<accession>R4KJ53</accession>
<gene>
    <name evidence="1" type="ORF">Desgi_0045</name>
</gene>
<organism evidence="1 2">
    <name type="scientific">Desulfoscipio gibsoniae DSM 7213</name>
    <dbReference type="NCBI Taxonomy" id="767817"/>
    <lineage>
        <taxon>Bacteria</taxon>
        <taxon>Bacillati</taxon>
        <taxon>Bacillota</taxon>
        <taxon>Clostridia</taxon>
        <taxon>Eubacteriales</taxon>
        <taxon>Desulfallaceae</taxon>
        <taxon>Desulfoscipio</taxon>
    </lineage>
</organism>
<dbReference type="STRING" id="767817.Desgi_0045"/>
<dbReference type="KEGG" id="dgi:Desgi_0045"/>
<reference evidence="1 2" key="1">
    <citation type="submission" date="2012-01" db="EMBL/GenBank/DDBJ databases">
        <title>Complete sequence of Desulfotomaculum gibsoniae DSM 7213.</title>
        <authorList>
            <consortium name="US DOE Joint Genome Institute"/>
            <person name="Lucas S."/>
            <person name="Han J."/>
            <person name="Lapidus A."/>
            <person name="Cheng J.-F."/>
            <person name="Goodwin L."/>
            <person name="Pitluck S."/>
            <person name="Peters L."/>
            <person name="Ovchinnikova G."/>
            <person name="Teshima H."/>
            <person name="Detter J.C."/>
            <person name="Han C."/>
            <person name="Tapia R."/>
            <person name="Land M."/>
            <person name="Hauser L."/>
            <person name="Kyrpides N."/>
            <person name="Ivanova N."/>
            <person name="Pagani I."/>
            <person name="Parshina S."/>
            <person name="Plugge C."/>
            <person name="Muyzer G."/>
            <person name="Kuever J."/>
            <person name="Ivanova A."/>
            <person name="Nazina T."/>
            <person name="Klenk H.-P."/>
            <person name="Brambilla E."/>
            <person name="Spring S."/>
            <person name="Stams A.F."/>
            <person name="Woyke T."/>
        </authorList>
    </citation>
    <scope>NUCLEOTIDE SEQUENCE [LARGE SCALE GENOMIC DNA]</scope>
    <source>
        <strain evidence="1 2">DSM 7213</strain>
    </source>
</reference>
<evidence type="ECO:0000313" key="2">
    <source>
        <dbReference type="Proteomes" id="UP000013520"/>
    </source>
</evidence>
<keyword evidence="2" id="KW-1185">Reference proteome</keyword>
<proteinExistence type="predicted"/>
<dbReference type="Proteomes" id="UP000013520">
    <property type="component" value="Chromosome"/>
</dbReference>
<dbReference type="AlphaFoldDB" id="R4KJ53"/>
<evidence type="ECO:0000313" key="1">
    <source>
        <dbReference type="EMBL" id="AGK99665.1"/>
    </source>
</evidence>
<sequence>MLPVNNQAHGVRKKVVVVPDLLQDYIVLGDVVLVSLRLIKELMKKGA</sequence>
<name>R4KJ53_9FIRM</name>
<dbReference type="HOGENOM" id="CLU_3167209_0_0_9"/>
<dbReference type="EMBL" id="CP003273">
    <property type="protein sequence ID" value="AGK99665.1"/>
    <property type="molecule type" value="Genomic_DNA"/>
</dbReference>